<organism evidence="2 3">
    <name type="scientific">Aspergillus ustus</name>
    <dbReference type="NCBI Taxonomy" id="40382"/>
    <lineage>
        <taxon>Eukaryota</taxon>
        <taxon>Fungi</taxon>
        <taxon>Dikarya</taxon>
        <taxon>Ascomycota</taxon>
        <taxon>Pezizomycotina</taxon>
        <taxon>Eurotiomycetes</taxon>
        <taxon>Eurotiomycetidae</taxon>
        <taxon>Eurotiales</taxon>
        <taxon>Aspergillaceae</taxon>
        <taxon>Aspergillus</taxon>
        <taxon>Aspergillus subgen. Nidulantes</taxon>
    </lineage>
</organism>
<dbReference type="Proteomes" id="UP000053475">
    <property type="component" value="Unassembled WGS sequence"/>
</dbReference>
<comment type="caution">
    <text evidence="2">The sequence shown here is derived from an EMBL/GenBank/DDBJ whole genome shotgun (WGS) entry which is preliminary data.</text>
</comment>
<accession>A0A0C1BVL9</accession>
<dbReference type="AlphaFoldDB" id="A0A0C1BVL9"/>
<keyword evidence="3" id="KW-1185">Reference proteome</keyword>
<reference evidence="2 3" key="1">
    <citation type="submission" date="2014-11" db="EMBL/GenBank/DDBJ databases">
        <title>Genomics derived discovery of secondary metabolites biosynthetic gene clusters in Aspergillus ustus.</title>
        <authorList>
            <person name="Pi B."/>
            <person name="Dai F."/>
            <person name="Song X."/>
            <person name="Zhu C."/>
            <person name="Li H."/>
            <person name="Yu D."/>
        </authorList>
    </citation>
    <scope>NUCLEOTIDE SEQUENCE [LARGE SCALE GENOMIC DNA]</scope>
    <source>
        <strain evidence="2 3">3.3904</strain>
    </source>
</reference>
<protein>
    <submittedName>
        <fullName evidence="2">Uncharacterized protein</fullName>
    </submittedName>
</protein>
<evidence type="ECO:0000256" key="1">
    <source>
        <dbReference type="SAM" id="MobiDB-lite"/>
    </source>
</evidence>
<feature type="region of interest" description="Disordered" evidence="1">
    <location>
        <begin position="1"/>
        <end position="79"/>
    </location>
</feature>
<evidence type="ECO:0000313" key="2">
    <source>
        <dbReference type="EMBL" id="KIA75586.1"/>
    </source>
</evidence>
<evidence type="ECO:0000313" key="3">
    <source>
        <dbReference type="Proteomes" id="UP000053475"/>
    </source>
</evidence>
<feature type="compositionally biased region" description="Polar residues" evidence="1">
    <location>
        <begin position="32"/>
        <end position="45"/>
    </location>
</feature>
<dbReference type="EMBL" id="JOMC01000079">
    <property type="protein sequence ID" value="KIA75586.1"/>
    <property type="molecule type" value="Genomic_DNA"/>
</dbReference>
<gene>
    <name evidence="2" type="ORF">HK57_00645</name>
</gene>
<name>A0A0C1BVL9_ASPUT</name>
<proteinExistence type="predicted"/>
<sequence length="118" mass="12993">MHSKIQPADSKSRQPLLNPQPPPHTDGREQHLNAQHPGTAQGQHNTDAEHRPIEPANTSRQGDDPQPPPEVSHDPYLGFGVLGIGMTGVVVDIAEGRVVKEAKQSQLPDRRDAEYMMR</sequence>